<keyword evidence="7" id="KW-0732">Signal</keyword>
<keyword evidence="4" id="KW-0498">Mitosis</keyword>
<dbReference type="AlphaFoldDB" id="A0A0B7KQ64"/>
<dbReference type="InterPro" id="IPR037679">
    <property type="entry name" value="Apc5"/>
</dbReference>
<feature type="domain" description="Anaphase-promoting complex subunit 5" evidence="8">
    <location>
        <begin position="309"/>
        <end position="397"/>
    </location>
</feature>
<dbReference type="GO" id="GO:0005680">
    <property type="term" value="C:anaphase-promoting complex"/>
    <property type="evidence" value="ECO:0007669"/>
    <property type="project" value="InterPro"/>
</dbReference>
<dbReference type="EMBL" id="CDPU01000113">
    <property type="protein sequence ID" value="CEO57607.1"/>
    <property type="molecule type" value="Genomic_DNA"/>
</dbReference>
<dbReference type="Pfam" id="PF12862">
    <property type="entry name" value="ANAPC5"/>
    <property type="match status" value="1"/>
</dbReference>
<dbReference type="InterPro" id="IPR026000">
    <property type="entry name" value="Apc5_dom"/>
</dbReference>
<evidence type="ECO:0000313" key="9">
    <source>
        <dbReference type="EMBL" id="CEO57607.1"/>
    </source>
</evidence>
<feature type="signal peptide" evidence="7">
    <location>
        <begin position="1"/>
        <end position="28"/>
    </location>
</feature>
<dbReference type="GO" id="GO:0051301">
    <property type="term" value="P:cell division"/>
    <property type="evidence" value="ECO:0007669"/>
    <property type="project" value="UniProtKB-KW"/>
</dbReference>
<evidence type="ECO:0000256" key="4">
    <source>
        <dbReference type="ARBA" id="ARBA00022776"/>
    </source>
</evidence>
<sequence>MAKYLTPAKLGLLVLIELYLEGAMPSDAALPVLSFITSHLMDRSGTSTPGTSADQSSRWERAEKTVSLVVSIGDFEKLLGSHAFLMGLPDKRLWDQFLGRLWALNSLDALHIFLDTLPRLLATTKRDQLQRHGGEDGWPELDDDDGSLTVKLSRHSLFGSFVRRARVEYSRLKWHDTIQLWQDFVRYRQPTAHYMRRNAPSTFGRLSFDWVLEEGENESWETGQAMTLASVAYGDMLSGDHMGSLPVSSDDVERLLEFQVQQMQKYGSRVPSEIRHQFQDLLNDSGTVPSLTHYVNGSDLVIESWSDLVCSFLESWRAGDYPSAFDLLHRYFDYTAQTRDRFFHQYALMNLAVLQADFGCYRDAVTAMLETVSTARENRDAACLNFALNWLFHFGRSHGDLLVRNLESRSMIGAGNLESRSMIGTGNLVRNNLESRSMIGTGKETLAFLRVRAKEAGMWSLLSSVLLSEAKLCMMKGESIATAMECLVRSSHVIVSKNMRIMWGSQLSMGEYDEALRLMNSLDDGHSLRACKSMQHWRRCMGIIKGQRSLHRDDVGMVEHIVDELVQSSDEDMDPDVAWMIELMHVDLLVRRGSLQEAFARVDGIMARLHRLDDDDCSSDKALRIRLMLCKVSLLDRCGRPQRAFSMAMQASSHALKARLLPLLWQSMGAVANLLLEDVVRQREMTAKKAVIMQLSGDMTLAAGYAAEYVSLQEKYSLQKGESLQAAS</sequence>
<comment type="similarity">
    <text evidence="1">Belongs to the APC5 family.</text>
</comment>
<accession>A0A0B7KQ64</accession>
<keyword evidence="6" id="KW-0131">Cell cycle</keyword>
<keyword evidence="3" id="KW-0132">Cell division</keyword>
<gene>
    <name evidence="9" type="ORF">BN869_000013665_1</name>
</gene>
<feature type="chain" id="PRO_5002132579" description="Anaphase-promoting complex subunit 5" evidence="7">
    <location>
        <begin position="29"/>
        <end position="728"/>
    </location>
</feature>
<evidence type="ECO:0000256" key="2">
    <source>
        <dbReference type="ARBA" id="ARBA00016066"/>
    </source>
</evidence>
<reference evidence="9" key="1">
    <citation type="submission" date="2015-01" db="EMBL/GenBank/DDBJ databases">
        <authorList>
            <person name="Durling Mikael"/>
        </authorList>
    </citation>
    <scope>NUCLEOTIDE SEQUENCE</scope>
</reference>
<dbReference type="GO" id="GO:0070979">
    <property type="term" value="P:protein K11-linked ubiquitination"/>
    <property type="evidence" value="ECO:0007669"/>
    <property type="project" value="TreeGrafter"/>
</dbReference>
<proteinExistence type="inferred from homology"/>
<dbReference type="PANTHER" id="PTHR12830">
    <property type="entry name" value="ANAPHASE-PROMOTING COMPLEX SUBUNIT 5"/>
    <property type="match status" value="1"/>
</dbReference>
<keyword evidence="5" id="KW-0833">Ubl conjugation pathway</keyword>
<organism evidence="9">
    <name type="scientific">Bionectria ochroleuca</name>
    <name type="common">Gliocladium roseum</name>
    <dbReference type="NCBI Taxonomy" id="29856"/>
    <lineage>
        <taxon>Eukaryota</taxon>
        <taxon>Fungi</taxon>
        <taxon>Dikarya</taxon>
        <taxon>Ascomycota</taxon>
        <taxon>Pezizomycotina</taxon>
        <taxon>Sordariomycetes</taxon>
        <taxon>Hypocreomycetidae</taxon>
        <taxon>Hypocreales</taxon>
        <taxon>Bionectriaceae</taxon>
        <taxon>Clonostachys</taxon>
    </lineage>
</organism>
<evidence type="ECO:0000256" key="1">
    <source>
        <dbReference type="ARBA" id="ARBA00007450"/>
    </source>
</evidence>
<protein>
    <recommendedName>
        <fullName evidence="2">Anaphase-promoting complex subunit 5</fullName>
    </recommendedName>
</protein>
<evidence type="ECO:0000256" key="5">
    <source>
        <dbReference type="ARBA" id="ARBA00022786"/>
    </source>
</evidence>
<dbReference type="GO" id="GO:0031145">
    <property type="term" value="P:anaphase-promoting complex-dependent catabolic process"/>
    <property type="evidence" value="ECO:0007669"/>
    <property type="project" value="TreeGrafter"/>
</dbReference>
<dbReference type="PANTHER" id="PTHR12830:SF9">
    <property type="entry name" value="ANAPHASE-PROMOTING COMPLEX SUBUNIT 5"/>
    <property type="match status" value="1"/>
</dbReference>
<evidence type="ECO:0000256" key="6">
    <source>
        <dbReference type="ARBA" id="ARBA00023306"/>
    </source>
</evidence>
<evidence type="ECO:0000256" key="7">
    <source>
        <dbReference type="SAM" id="SignalP"/>
    </source>
</evidence>
<evidence type="ECO:0000256" key="3">
    <source>
        <dbReference type="ARBA" id="ARBA00022618"/>
    </source>
</evidence>
<evidence type="ECO:0000259" key="8">
    <source>
        <dbReference type="Pfam" id="PF12862"/>
    </source>
</evidence>
<dbReference type="GO" id="GO:0045842">
    <property type="term" value="P:positive regulation of mitotic metaphase/anaphase transition"/>
    <property type="evidence" value="ECO:0007669"/>
    <property type="project" value="TreeGrafter"/>
</dbReference>
<name>A0A0B7KQ64_BIOOC</name>